<name>A0A834PAB3_VESPE</name>
<dbReference type="Proteomes" id="UP000600918">
    <property type="component" value="Unassembled WGS sequence"/>
</dbReference>
<dbReference type="EMBL" id="JACSDY010000002">
    <property type="protein sequence ID" value="KAF7434427.1"/>
    <property type="molecule type" value="Genomic_DNA"/>
</dbReference>
<accession>A0A834PAB3</accession>
<proteinExistence type="predicted"/>
<gene>
    <name evidence="1" type="ORF">H0235_002618</name>
</gene>
<reference evidence="1" key="1">
    <citation type="journal article" date="2020" name="G3 (Bethesda)">
        <title>High-Quality Assemblies for Three Invasive Social Wasps from the &lt;i&gt;Vespula&lt;/i&gt; Genus.</title>
        <authorList>
            <person name="Harrop T.W.R."/>
            <person name="Guhlin J."/>
            <person name="McLaughlin G.M."/>
            <person name="Permina E."/>
            <person name="Stockwell P."/>
            <person name="Gilligan J."/>
            <person name="Le Lec M.F."/>
            <person name="Gruber M.A.M."/>
            <person name="Quinn O."/>
            <person name="Lovegrove M."/>
            <person name="Duncan E.J."/>
            <person name="Remnant E.J."/>
            <person name="Van Eeckhoven J."/>
            <person name="Graham B."/>
            <person name="Knapp R.A."/>
            <person name="Langford K.W."/>
            <person name="Kronenberg Z."/>
            <person name="Press M.O."/>
            <person name="Eacker S.M."/>
            <person name="Wilson-Rankin E.E."/>
            <person name="Purcell J."/>
            <person name="Lester P.J."/>
            <person name="Dearden P.K."/>
        </authorList>
    </citation>
    <scope>NUCLEOTIDE SEQUENCE</scope>
    <source>
        <strain evidence="1">Volc-1</strain>
    </source>
</reference>
<evidence type="ECO:0000313" key="1">
    <source>
        <dbReference type="EMBL" id="KAF7434427.1"/>
    </source>
</evidence>
<comment type="caution">
    <text evidence="1">The sequence shown here is derived from an EMBL/GenBank/DDBJ whole genome shotgun (WGS) entry which is preliminary data.</text>
</comment>
<dbReference type="AlphaFoldDB" id="A0A834PAB3"/>
<sequence length="166" mass="18772">MYGQMKATFRSDSNSDALYQLRYYLLFDLAFPTRQPSHIHTVFTVSLSVADTRGKAKVGDKLGFCADLIESQYIGISNVFMCMESRKTYPWIIVFASSKVDETRTERINPSRLSLNVIGSRPIGRKRFLYNGMSESFPSVKIEQPPGTERVDKASRAGFHVFGEVP</sequence>
<evidence type="ECO:0000313" key="2">
    <source>
        <dbReference type="Proteomes" id="UP000600918"/>
    </source>
</evidence>
<organism evidence="1 2">
    <name type="scientific">Vespula pensylvanica</name>
    <name type="common">Western yellow jacket</name>
    <name type="synonym">Wasp</name>
    <dbReference type="NCBI Taxonomy" id="30213"/>
    <lineage>
        <taxon>Eukaryota</taxon>
        <taxon>Metazoa</taxon>
        <taxon>Ecdysozoa</taxon>
        <taxon>Arthropoda</taxon>
        <taxon>Hexapoda</taxon>
        <taxon>Insecta</taxon>
        <taxon>Pterygota</taxon>
        <taxon>Neoptera</taxon>
        <taxon>Endopterygota</taxon>
        <taxon>Hymenoptera</taxon>
        <taxon>Apocrita</taxon>
        <taxon>Aculeata</taxon>
        <taxon>Vespoidea</taxon>
        <taxon>Vespidae</taxon>
        <taxon>Vespinae</taxon>
        <taxon>Vespula</taxon>
    </lineage>
</organism>
<keyword evidence="2" id="KW-1185">Reference proteome</keyword>
<protein>
    <submittedName>
        <fullName evidence="1">Uncharacterized protein</fullName>
    </submittedName>
</protein>